<dbReference type="SUPFAM" id="SSF50044">
    <property type="entry name" value="SH3-domain"/>
    <property type="match status" value="1"/>
</dbReference>
<organism evidence="4 5">
    <name type="scientific">Apiospora phragmitis</name>
    <dbReference type="NCBI Taxonomy" id="2905665"/>
    <lineage>
        <taxon>Eukaryota</taxon>
        <taxon>Fungi</taxon>
        <taxon>Dikarya</taxon>
        <taxon>Ascomycota</taxon>
        <taxon>Pezizomycotina</taxon>
        <taxon>Sordariomycetes</taxon>
        <taxon>Xylariomycetidae</taxon>
        <taxon>Amphisphaeriales</taxon>
        <taxon>Apiosporaceae</taxon>
        <taxon>Apiospora</taxon>
    </lineage>
</organism>
<name>A0ABR1VYW2_9PEZI</name>
<feature type="domain" description="SH3" evidence="3">
    <location>
        <begin position="84"/>
        <end position="145"/>
    </location>
</feature>
<keyword evidence="5" id="KW-1185">Reference proteome</keyword>
<dbReference type="RefSeq" id="XP_066719378.1">
    <property type="nucleotide sequence ID" value="XM_066855100.1"/>
</dbReference>
<evidence type="ECO:0000313" key="4">
    <source>
        <dbReference type="EMBL" id="KAK8076419.1"/>
    </source>
</evidence>
<gene>
    <name evidence="4" type="ORF">PG994_003691</name>
</gene>
<evidence type="ECO:0000256" key="1">
    <source>
        <dbReference type="ARBA" id="ARBA00022443"/>
    </source>
</evidence>
<sequence length="154" mass="17049">MVIVGFEDTHGGQRRYVVQDLVGGWDLRIEPYGASNSAEPRLELQKWWWSGPDRSRKERLVTVDVAATAPTGPPWSTDFPAHGGSGMRTVAKWSWYPQAGSNDELLFPRGAEVLEVEDVNSDWFFGCYMGSTGLFPAPYVRVIENPAGNGSNNT</sequence>
<evidence type="ECO:0000313" key="5">
    <source>
        <dbReference type="Proteomes" id="UP001480595"/>
    </source>
</evidence>
<dbReference type="PROSITE" id="PS50002">
    <property type="entry name" value="SH3"/>
    <property type="match status" value="1"/>
</dbReference>
<dbReference type="InterPro" id="IPR001452">
    <property type="entry name" value="SH3_domain"/>
</dbReference>
<dbReference type="Gene3D" id="2.30.30.40">
    <property type="entry name" value="SH3 Domains"/>
    <property type="match status" value="1"/>
</dbReference>
<dbReference type="Proteomes" id="UP001480595">
    <property type="component" value="Unassembled WGS sequence"/>
</dbReference>
<reference evidence="4 5" key="1">
    <citation type="submission" date="2023-01" db="EMBL/GenBank/DDBJ databases">
        <title>Analysis of 21 Apiospora genomes using comparative genomics revels a genus with tremendous synthesis potential of carbohydrate active enzymes and secondary metabolites.</title>
        <authorList>
            <person name="Sorensen T."/>
        </authorList>
    </citation>
    <scope>NUCLEOTIDE SEQUENCE [LARGE SCALE GENOMIC DNA]</scope>
    <source>
        <strain evidence="4 5">CBS 135458</strain>
    </source>
</reference>
<evidence type="ECO:0000259" key="3">
    <source>
        <dbReference type="PROSITE" id="PS50002"/>
    </source>
</evidence>
<keyword evidence="1 2" id="KW-0728">SH3 domain</keyword>
<dbReference type="SMART" id="SM00326">
    <property type="entry name" value="SH3"/>
    <property type="match status" value="1"/>
</dbReference>
<comment type="caution">
    <text evidence="4">The sequence shown here is derived from an EMBL/GenBank/DDBJ whole genome shotgun (WGS) entry which is preliminary data.</text>
</comment>
<dbReference type="Pfam" id="PF00018">
    <property type="entry name" value="SH3_1"/>
    <property type="match status" value="1"/>
</dbReference>
<dbReference type="InterPro" id="IPR036028">
    <property type="entry name" value="SH3-like_dom_sf"/>
</dbReference>
<dbReference type="EMBL" id="JAQQWL010000004">
    <property type="protein sequence ID" value="KAK8076419.1"/>
    <property type="molecule type" value="Genomic_DNA"/>
</dbReference>
<proteinExistence type="predicted"/>
<dbReference type="GeneID" id="92088163"/>
<accession>A0ABR1VYW2</accession>
<evidence type="ECO:0000256" key="2">
    <source>
        <dbReference type="PROSITE-ProRule" id="PRU00192"/>
    </source>
</evidence>
<protein>
    <recommendedName>
        <fullName evidence="3">SH3 domain-containing protein</fullName>
    </recommendedName>
</protein>